<evidence type="ECO:0008006" key="5">
    <source>
        <dbReference type="Google" id="ProtNLM"/>
    </source>
</evidence>
<dbReference type="HOGENOM" id="CLU_154371_0_0_10"/>
<dbReference type="SUPFAM" id="SSF47729">
    <property type="entry name" value="IHF-like DNA-binding proteins"/>
    <property type="match status" value="1"/>
</dbReference>
<dbReference type="GO" id="GO:0030527">
    <property type="term" value="F:structural constituent of chromatin"/>
    <property type="evidence" value="ECO:0007669"/>
    <property type="project" value="InterPro"/>
</dbReference>
<evidence type="ECO:0000313" key="4">
    <source>
        <dbReference type="Proteomes" id="UP000000723"/>
    </source>
</evidence>
<accession>B6YSD9</accession>
<dbReference type="GO" id="GO:0003677">
    <property type="term" value="F:DNA binding"/>
    <property type="evidence" value="ECO:0007669"/>
    <property type="project" value="UniProtKB-KW"/>
</dbReference>
<evidence type="ECO:0000256" key="2">
    <source>
        <dbReference type="ARBA" id="ARBA00023125"/>
    </source>
</evidence>
<dbReference type="AlphaFoldDB" id="B6YSD9"/>
<evidence type="ECO:0000313" key="3">
    <source>
        <dbReference type="EMBL" id="BAG84111.1"/>
    </source>
</evidence>
<dbReference type="InterPro" id="IPR010992">
    <property type="entry name" value="IHF-like_DNA-bd_dom_sf"/>
</dbReference>
<sequence length="139" mass="15634">MNTVDIIRNVSLSSGFSQRAVKKVFRNCIDEMKQMLLTGHKVSLTGFLFLTLDEQTVKSSSGIPELIGTHPRAKARLYSQYKKTIRENGQVLHDAILARKEAIQNDPVIKSKTEELKKINSSIKNNEKKCVKMAGAFLQ</sequence>
<keyword evidence="3" id="KW-0614">Plasmid</keyword>
<proteinExistence type="inferred from homology"/>
<dbReference type="InterPro" id="IPR000119">
    <property type="entry name" value="Hist_DNA-bd"/>
</dbReference>
<dbReference type="KEGG" id="aps:CFPG_P3-25"/>
<dbReference type="Proteomes" id="UP000000723">
    <property type="component" value="Plasmid pCFPG3"/>
</dbReference>
<comment type="similarity">
    <text evidence="1">Belongs to the bacterial histone-like protein family.</text>
</comment>
<dbReference type="OrthoDB" id="1071445at2"/>
<evidence type="ECO:0000256" key="1">
    <source>
        <dbReference type="ARBA" id="ARBA00010529"/>
    </source>
</evidence>
<dbReference type="Pfam" id="PF00216">
    <property type="entry name" value="Bac_DNA_binding"/>
    <property type="match status" value="1"/>
</dbReference>
<dbReference type="Gene3D" id="4.10.520.10">
    <property type="entry name" value="IHF-like DNA-binding proteins"/>
    <property type="match status" value="1"/>
</dbReference>
<name>B6YSD9_AZOPC</name>
<reference evidence="4" key="1">
    <citation type="journal article" date="2008" name="Science">
        <title>Genome of an endosymbiont coupling N2 fixation to cellulolysis within RT protist cells in termite gut.</title>
        <authorList>
            <person name="Hongoh Y."/>
            <person name="Sharma V.K."/>
            <person name="Prakash T."/>
            <person name="Noda S."/>
            <person name="Toh H."/>
            <person name="Taylor T.D."/>
            <person name="Kudo T."/>
            <person name="Sakaki Y."/>
            <person name="Toyoda A."/>
            <person name="Hattori M."/>
            <person name="Ohkuma M."/>
        </authorList>
    </citation>
    <scope>NUCLEOTIDE SEQUENCE [LARGE SCALE GENOMIC DNA]</scope>
    <source>
        <plasmid evidence="4">pCFPG3</plasmid>
    </source>
</reference>
<keyword evidence="4" id="KW-1185">Reference proteome</keyword>
<protein>
    <recommendedName>
        <fullName evidence="5">HU domain-containing protein</fullName>
    </recommendedName>
</protein>
<keyword evidence="2" id="KW-0238">DNA-binding</keyword>
<gene>
    <name evidence="3" type="ordered locus">CFPG_P3-25</name>
</gene>
<organism evidence="3 4">
    <name type="scientific">Azobacteroides pseudotrichonymphae genomovar. CFP2</name>
    <dbReference type="NCBI Taxonomy" id="511995"/>
    <lineage>
        <taxon>Bacteria</taxon>
        <taxon>Pseudomonadati</taxon>
        <taxon>Bacteroidota</taxon>
        <taxon>Bacteroidia</taxon>
        <taxon>Bacteroidales</taxon>
        <taxon>Candidatus Azobacteroides</taxon>
    </lineage>
</organism>
<dbReference type="EMBL" id="AP010659">
    <property type="protein sequence ID" value="BAG84111.1"/>
    <property type="molecule type" value="Genomic_DNA"/>
</dbReference>
<geneLocation type="plasmid" evidence="3 4">
    <name>pCFPG3</name>
</geneLocation>